<keyword evidence="4" id="KW-1185">Reference proteome</keyword>
<accession>A0A8C9R879</accession>
<evidence type="ECO:0000256" key="2">
    <source>
        <dbReference type="SAM" id="MobiDB-lite"/>
    </source>
</evidence>
<reference evidence="3 4" key="1">
    <citation type="submission" date="2019-04" db="EMBL/GenBank/DDBJ databases">
        <authorList>
            <consortium name="Wellcome Sanger Institute Data Sharing"/>
        </authorList>
    </citation>
    <scope>NUCLEOTIDE SEQUENCE [LARGE SCALE GENOMIC DNA]</scope>
</reference>
<dbReference type="AlphaFoldDB" id="A0A8C9R879"/>
<feature type="region of interest" description="Disordered" evidence="2">
    <location>
        <begin position="111"/>
        <end position="134"/>
    </location>
</feature>
<name>A0A8C9R879_SCLFO</name>
<sequence>IIVKYIVSQIGKKVSAKCIINYPTELYQWVSAAGLHYYYLLLERQFKPGGRLRQSHCGRKTPAAAAFLDRPQPFIHESGCPDGTHLSWSDLSGRASGRAGLVFAAGSRSSASRLCSPRPQPVAEPRRAEADPAAGGSWAAEALASPARRGCRLCAELLPPLSSSTPRRSNAPFPRYFRNNTACRRRLALPRGAPIDVDTPPPRAAALRRRFTCACRWRYPAAMSTKMIIQQPGPVVQTLDSNQWSSGICDCCDDMAECCFAFWCMPCYACKTARQYGECLCLPLLNMCGCVPPITFGMRVSMRERYGITGTMCKDCAYASFCGPCSWCQMSKEIKRRTQPITLINARVTQ</sequence>
<proteinExistence type="inferred from homology"/>
<dbReference type="NCBIfam" id="TIGR01571">
    <property type="entry name" value="A_thal_Cys_rich"/>
    <property type="match status" value="1"/>
</dbReference>
<dbReference type="Proteomes" id="UP000694397">
    <property type="component" value="Chromosome 4"/>
</dbReference>
<reference evidence="3" key="2">
    <citation type="submission" date="2025-08" db="UniProtKB">
        <authorList>
            <consortium name="Ensembl"/>
        </authorList>
    </citation>
    <scope>IDENTIFICATION</scope>
</reference>
<dbReference type="PANTHER" id="PTHR15907">
    <property type="entry name" value="DUF614 FAMILY PROTEIN-RELATED"/>
    <property type="match status" value="1"/>
</dbReference>
<reference evidence="3" key="3">
    <citation type="submission" date="2025-09" db="UniProtKB">
        <authorList>
            <consortium name="Ensembl"/>
        </authorList>
    </citation>
    <scope>IDENTIFICATION</scope>
</reference>
<comment type="similarity">
    <text evidence="1">Belongs to the cornifelin family.</text>
</comment>
<evidence type="ECO:0000256" key="1">
    <source>
        <dbReference type="ARBA" id="ARBA00009024"/>
    </source>
</evidence>
<evidence type="ECO:0008006" key="5">
    <source>
        <dbReference type="Google" id="ProtNLM"/>
    </source>
</evidence>
<dbReference type="InterPro" id="IPR006461">
    <property type="entry name" value="PLAC_motif_containing"/>
</dbReference>
<evidence type="ECO:0000313" key="4">
    <source>
        <dbReference type="Proteomes" id="UP000694397"/>
    </source>
</evidence>
<dbReference type="GeneTree" id="ENSGT00940000163701"/>
<organism evidence="3 4">
    <name type="scientific">Scleropages formosus</name>
    <name type="common">Asian bonytongue</name>
    <name type="synonym">Osteoglossum formosum</name>
    <dbReference type="NCBI Taxonomy" id="113540"/>
    <lineage>
        <taxon>Eukaryota</taxon>
        <taxon>Metazoa</taxon>
        <taxon>Chordata</taxon>
        <taxon>Craniata</taxon>
        <taxon>Vertebrata</taxon>
        <taxon>Euteleostomi</taxon>
        <taxon>Actinopterygii</taxon>
        <taxon>Neopterygii</taxon>
        <taxon>Teleostei</taxon>
        <taxon>Osteoglossocephala</taxon>
        <taxon>Osteoglossomorpha</taxon>
        <taxon>Osteoglossiformes</taxon>
        <taxon>Osteoglossidae</taxon>
        <taxon>Scleropages</taxon>
    </lineage>
</organism>
<dbReference type="OrthoDB" id="1045822at2759"/>
<protein>
    <recommendedName>
        <fullName evidence="5">Cornifelin-like</fullName>
    </recommendedName>
</protein>
<dbReference type="Ensembl" id="ENSSFOT00015011402.2">
    <property type="protein sequence ID" value="ENSSFOP00015011253.2"/>
    <property type="gene ID" value="ENSSFOG00015007268.2"/>
</dbReference>
<evidence type="ECO:0000313" key="3">
    <source>
        <dbReference type="Ensembl" id="ENSSFOP00015011253.2"/>
    </source>
</evidence>
<gene>
    <name evidence="3" type="primary">LOC108934400</name>
</gene>
<dbReference type="Pfam" id="PF04749">
    <property type="entry name" value="PLAC8"/>
    <property type="match status" value="1"/>
</dbReference>